<evidence type="ECO:0000256" key="1">
    <source>
        <dbReference type="ARBA" id="ARBA00004651"/>
    </source>
</evidence>
<keyword evidence="2 7" id="KW-0813">Transport</keyword>
<comment type="subcellular location">
    <subcellularLocation>
        <location evidence="1 7">Cell membrane</location>
        <topology evidence="1 7">Multi-pass membrane protein</topology>
    </subcellularLocation>
</comment>
<evidence type="ECO:0000256" key="6">
    <source>
        <dbReference type="ARBA" id="ARBA00023136"/>
    </source>
</evidence>
<sequence>MPCSLSPIPYVVNMQQAQKITARRPARRARPWTVDRIAPVLMILPSAIAIGIFVYGFIAWTGWVSLVDWRSFDPDFTFIGLRNYGAIFTQQRFQTDIRNTVVFTLFFLIGCLSLGLLLAVMVDSKIKGEAIFRSIFIFPMALSFIVTGVVWQWIFAPGTPADPTGINLLLQRFGLPIYQDWSISPRVVPGWRPAGLRTRLGVPLAMIPLTIAAVWQMSGFTMAMYLAGLRGIPEDLREAARVDGASEWQVFRRITLPLLAPVTLSAVIILGHISLKIFDLILTMTGGGPGNATDVPGIFMYEITFKANKFSQGAAAAVVMLLMVAVLIVPYLVSNARSDVDR</sequence>
<accession>A0A6J4IFN4</accession>
<dbReference type="CDD" id="cd06261">
    <property type="entry name" value="TM_PBP2"/>
    <property type="match status" value="1"/>
</dbReference>
<dbReference type="Pfam" id="PF00528">
    <property type="entry name" value="BPD_transp_1"/>
    <property type="match status" value="1"/>
</dbReference>
<feature type="transmembrane region" description="Helical" evidence="7">
    <location>
        <begin position="101"/>
        <end position="122"/>
    </location>
</feature>
<dbReference type="AlphaFoldDB" id="A0A6J4IFN4"/>
<dbReference type="PANTHER" id="PTHR30193">
    <property type="entry name" value="ABC TRANSPORTER PERMEASE PROTEIN"/>
    <property type="match status" value="1"/>
</dbReference>
<feature type="transmembrane region" description="Helical" evidence="7">
    <location>
        <begin position="205"/>
        <end position="227"/>
    </location>
</feature>
<feature type="transmembrane region" description="Helical" evidence="7">
    <location>
        <begin position="134"/>
        <end position="154"/>
    </location>
</feature>
<evidence type="ECO:0000256" key="7">
    <source>
        <dbReference type="RuleBase" id="RU363032"/>
    </source>
</evidence>
<dbReference type="InterPro" id="IPR000515">
    <property type="entry name" value="MetI-like"/>
</dbReference>
<feature type="transmembrane region" description="Helical" evidence="7">
    <location>
        <begin position="314"/>
        <end position="333"/>
    </location>
</feature>
<organism evidence="9">
    <name type="scientific">uncultured Chloroflexia bacterium</name>
    <dbReference type="NCBI Taxonomy" id="1672391"/>
    <lineage>
        <taxon>Bacteria</taxon>
        <taxon>Bacillati</taxon>
        <taxon>Chloroflexota</taxon>
        <taxon>Chloroflexia</taxon>
        <taxon>environmental samples</taxon>
    </lineage>
</organism>
<dbReference type="PROSITE" id="PS50928">
    <property type="entry name" value="ABC_TM1"/>
    <property type="match status" value="1"/>
</dbReference>
<dbReference type="Gene3D" id="1.10.3720.10">
    <property type="entry name" value="MetI-like"/>
    <property type="match status" value="1"/>
</dbReference>
<dbReference type="SUPFAM" id="SSF161098">
    <property type="entry name" value="MetI-like"/>
    <property type="match status" value="1"/>
</dbReference>
<evidence type="ECO:0000313" key="9">
    <source>
        <dbReference type="EMBL" id="CAA9250484.1"/>
    </source>
</evidence>
<evidence type="ECO:0000256" key="3">
    <source>
        <dbReference type="ARBA" id="ARBA00022475"/>
    </source>
</evidence>
<dbReference type="PANTHER" id="PTHR30193:SF42">
    <property type="entry name" value="ABC TRANSPORTER PERMEASE PROTEIN"/>
    <property type="match status" value="1"/>
</dbReference>
<evidence type="ECO:0000256" key="5">
    <source>
        <dbReference type="ARBA" id="ARBA00022989"/>
    </source>
</evidence>
<keyword evidence="5 7" id="KW-1133">Transmembrane helix</keyword>
<keyword evidence="6 7" id="KW-0472">Membrane</keyword>
<keyword evidence="3" id="KW-1003">Cell membrane</keyword>
<dbReference type="InterPro" id="IPR035906">
    <property type="entry name" value="MetI-like_sf"/>
</dbReference>
<evidence type="ECO:0000259" key="8">
    <source>
        <dbReference type="PROSITE" id="PS50928"/>
    </source>
</evidence>
<feature type="transmembrane region" description="Helical" evidence="7">
    <location>
        <begin position="37"/>
        <end position="60"/>
    </location>
</feature>
<keyword evidence="4 7" id="KW-0812">Transmembrane</keyword>
<proteinExistence type="inferred from homology"/>
<dbReference type="EMBL" id="CADCTK010000429">
    <property type="protein sequence ID" value="CAA9250484.1"/>
    <property type="molecule type" value="Genomic_DNA"/>
</dbReference>
<evidence type="ECO:0000256" key="2">
    <source>
        <dbReference type="ARBA" id="ARBA00022448"/>
    </source>
</evidence>
<feature type="transmembrane region" description="Helical" evidence="7">
    <location>
        <begin position="256"/>
        <end position="275"/>
    </location>
</feature>
<name>A0A6J4IFN4_9CHLR</name>
<feature type="domain" description="ABC transmembrane type-1" evidence="8">
    <location>
        <begin position="97"/>
        <end position="333"/>
    </location>
</feature>
<protein>
    <submittedName>
        <fullName evidence="9">ABC transporter, permease protein 1 (Cluster 1, maltose/g3p/polyamine/iron)</fullName>
    </submittedName>
</protein>
<comment type="similarity">
    <text evidence="7">Belongs to the binding-protein-dependent transport system permease family.</text>
</comment>
<evidence type="ECO:0000256" key="4">
    <source>
        <dbReference type="ARBA" id="ARBA00022692"/>
    </source>
</evidence>
<dbReference type="GO" id="GO:0005886">
    <property type="term" value="C:plasma membrane"/>
    <property type="evidence" value="ECO:0007669"/>
    <property type="project" value="UniProtKB-SubCell"/>
</dbReference>
<dbReference type="InterPro" id="IPR051393">
    <property type="entry name" value="ABC_transporter_permease"/>
</dbReference>
<dbReference type="GO" id="GO:0055085">
    <property type="term" value="P:transmembrane transport"/>
    <property type="evidence" value="ECO:0007669"/>
    <property type="project" value="InterPro"/>
</dbReference>
<gene>
    <name evidence="9" type="ORF">AVDCRST_MAG26-1876</name>
</gene>
<reference evidence="9" key="1">
    <citation type="submission" date="2020-02" db="EMBL/GenBank/DDBJ databases">
        <authorList>
            <person name="Meier V. D."/>
        </authorList>
    </citation>
    <scope>NUCLEOTIDE SEQUENCE</scope>
    <source>
        <strain evidence="9">AVDCRST_MAG26</strain>
    </source>
</reference>